<organism evidence="2 3">
    <name type="scientific">Lactarius akahatsu</name>
    <dbReference type="NCBI Taxonomy" id="416441"/>
    <lineage>
        <taxon>Eukaryota</taxon>
        <taxon>Fungi</taxon>
        <taxon>Dikarya</taxon>
        <taxon>Basidiomycota</taxon>
        <taxon>Agaricomycotina</taxon>
        <taxon>Agaricomycetes</taxon>
        <taxon>Russulales</taxon>
        <taxon>Russulaceae</taxon>
        <taxon>Lactarius</taxon>
    </lineage>
</organism>
<comment type="caution">
    <text evidence="2">The sequence shown here is derived from an EMBL/GenBank/DDBJ whole genome shotgun (WGS) entry which is preliminary data.</text>
</comment>
<keyword evidence="1" id="KW-1133">Transmembrane helix</keyword>
<name>A0AAD4LSR0_9AGAM</name>
<evidence type="ECO:0000313" key="3">
    <source>
        <dbReference type="Proteomes" id="UP001201163"/>
    </source>
</evidence>
<evidence type="ECO:0000256" key="1">
    <source>
        <dbReference type="SAM" id="Phobius"/>
    </source>
</evidence>
<reference evidence="2" key="1">
    <citation type="submission" date="2022-01" db="EMBL/GenBank/DDBJ databases">
        <title>Comparative genomics reveals a dynamic genome evolution in the ectomycorrhizal milk-cap (Lactarius) mushrooms.</title>
        <authorList>
            <consortium name="DOE Joint Genome Institute"/>
            <person name="Lebreton A."/>
            <person name="Tang N."/>
            <person name="Kuo A."/>
            <person name="LaButti K."/>
            <person name="Drula E."/>
            <person name="Barry K."/>
            <person name="Clum A."/>
            <person name="Lipzen A."/>
            <person name="Mousain D."/>
            <person name="Ng V."/>
            <person name="Wang R."/>
            <person name="Wang X."/>
            <person name="Dai Y."/>
            <person name="Henrissat B."/>
            <person name="Grigoriev I.V."/>
            <person name="Guerin-Laguette A."/>
            <person name="Yu F."/>
            <person name="Martin F.M."/>
        </authorList>
    </citation>
    <scope>NUCLEOTIDE SEQUENCE</scope>
    <source>
        <strain evidence="2">QP</strain>
    </source>
</reference>
<gene>
    <name evidence="2" type="ORF">EDB92DRAFT_1330814</name>
</gene>
<keyword evidence="1" id="KW-0472">Membrane</keyword>
<sequence length="158" mass="17341">MGYVYFVRVITAITYILPPSGASFIHLLFPRVVGHNDWSCRRRKIVSVAPCVIPTLPTSDHISDRAVVRIYVQCLLGGVPPSRKVVCPLSSVVMSACRTRNSCDSKPYRSSRDVPHTYACIPGSAGAKLYTTSPQRPLEALATNIKRACIPWTLASPK</sequence>
<feature type="transmembrane region" description="Helical" evidence="1">
    <location>
        <begin position="6"/>
        <end position="29"/>
    </location>
</feature>
<keyword evidence="3" id="KW-1185">Reference proteome</keyword>
<dbReference type="EMBL" id="JAKELL010000006">
    <property type="protein sequence ID" value="KAH8998138.1"/>
    <property type="molecule type" value="Genomic_DNA"/>
</dbReference>
<evidence type="ECO:0000313" key="2">
    <source>
        <dbReference type="EMBL" id="KAH8998138.1"/>
    </source>
</evidence>
<accession>A0AAD4LSR0</accession>
<dbReference type="AlphaFoldDB" id="A0AAD4LSR0"/>
<keyword evidence="1" id="KW-0812">Transmembrane</keyword>
<protein>
    <submittedName>
        <fullName evidence="2">Uncharacterized protein</fullName>
    </submittedName>
</protein>
<dbReference type="Proteomes" id="UP001201163">
    <property type="component" value="Unassembled WGS sequence"/>
</dbReference>
<proteinExistence type="predicted"/>